<dbReference type="AlphaFoldDB" id="A0A151PEN8"/>
<comment type="caution">
    <text evidence="2">The sequence shown here is derived from an EMBL/GenBank/DDBJ whole genome shotgun (WGS) entry which is preliminary data.</text>
</comment>
<feature type="compositionally biased region" description="Polar residues" evidence="1">
    <location>
        <begin position="16"/>
        <end position="32"/>
    </location>
</feature>
<feature type="region of interest" description="Disordered" evidence="1">
    <location>
        <begin position="1"/>
        <end position="34"/>
    </location>
</feature>
<reference evidence="2 3" key="1">
    <citation type="journal article" date="2012" name="Genome Biol.">
        <title>Sequencing three crocodilian genomes to illuminate the evolution of archosaurs and amniotes.</title>
        <authorList>
            <person name="St John J.A."/>
            <person name="Braun E.L."/>
            <person name="Isberg S.R."/>
            <person name="Miles L.G."/>
            <person name="Chong A.Y."/>
            <person name="Gongora J."/>
            <person name="Dalzell P."/>
            <person name="Moran C."/>
            <person name="Bed'hom B."/>
            <person name="Abzhanov A."/>
            <person name="Burgess S.C."/>
            <person name="Cooksey A.M."/>
            <person name="Castoe T.A."/>
            <person name="Crawford N.G."/>
            <person name="Densmore L.D."/>
            <person name="Drew J.C."/>
            <person name="Edwards S.V."/>
            <person name="Faircloth B.C."/>
            <person name="Fujita M.K."/>
            <person name="Greenwold M.J."/>
            <person name="Hoffmann F.G."/>
            <person name="Howard J.M."/>
            <person name="Iguchi T."/>
            <person name="Janes D.E."/>
            <person name="Khan S.Y."/>
            <person name="Kohno S."/>
            <person name="de Koning A.J."/>
            <person name="Lance S.L."/>
            <person name="McCarthy F.M."/>
            <person name="McCormack J.E."/>
            <person name="Merchant M.E."/>
            <person name="Peterson D.G."/>
            <person name="Pollock D.D."/>
            <person name="Pourmand N."/>
            <person name="Raney B.J."/>
            <person name="Roessler K.A."/>
            <person name="Sanford J.R."/>
            <person name="Sawyer R.H."/>
            <person name="Schmidt C.J."/>
            <person name="Triplett E.W."/>
            <person name="Tuberville T.D."/>
            <person name="Venegas-Anaya M."/>
            <person name="Howard J.T."/>
            <person name="Jarvis E.D."/>
            <person name="Guillette L.J.Jr."/>
            <person name="Glenn T.C."/>
            <person name="Green R.E."/>
            <person name="Ray D.A."/>
        </authorList>
    </citation>
    <scope>NUCLEOTIDE SEQUENCE [LARGE SCALE GENOMIC DNA]</scope>
    <source>
        <strain evidence="2">KSC_2009_1</strain>
    </source>
</reference>
<protein>
    <submittedName>
        <fullName evidence="2">Uncharacterized protein</fullName>
    </submittedName>
</protein>
<keyword evidence="3" id="KW-1185">Reference proteome</keyword>
<evidence type="ECO:0000313" key="2">
    <source>
        <dbReference type="EMBL" id="KYO47225.1"/>
    </source>
</evidence>
<feature type="compositionally biased region" description="Basic residues" evidence="1">
    <location>
        <begin position="1"/>
        <end position="12"/>
    </location>
</feature>
<sequence length="104" mass="12048">MFSTRLRKHTRKTGVLENSQGMRSSQHPQQPLRTRAKQTKGWCFCRFDLHAEGNKEFMFSRVHLKTARPGTDAPKPPRPMLLFANLTSLTRRQTGWSNVVSRSH</sequence>
<name>A0A151PEN8_ALLMI</name>
<proteinExistence type="predicted"/>
<organism evidence="2 3">
    <name type="scientific">Alligator mississippiensis</name>
    <name type="common">American alligator</name>
    <dbReference type="NCBI Taxonomy" id="8496"/>
    <lineage>
        <taxon>Eukaryota</taxon>
        <taxon>Metazoa</taxon>
        <taxon>Chordata</taxon>
        <taxon>Craniata</taxon>
        <taxon>Vertebrata</taxon>
        <taxon>Euteleostomi</taxon>
        <taxon>Archelosauria</taxon>
        <taxon>Archosauria</taxon>
        <taxon>Crocodylia</taxon>
        <taxon>Alligatoridae</taxon>
        <taxon>Alligatorinae</taxon>
        <taxon>Alligator</taxon>
    </lineage>
</organism>
<evidence type="ECO:0000256" key="1">
    <source>
        <dbReference type="SAM" id="MobiDB-lite"/>
    </source>
</evidence>
<dbReference type="EMBL" id="AKHW03000474">
    <property type="protein sequence ID" value="KYO47225.1"/>
    <property type="molecule type" value="Genomic_DNA"/>
</dbReference>
<accession>A0A151PEN8</accession>
<dbReference type="Proteomes" id="UP000050525">
    <property type="component" value="Unassembled WGS sequence"/>
</dbReference>
<evidence type="ECO:0000313" key="3">
    <source>
        <dbReference type="Proteomes" id="UP000050525"/>
    </source>
</evidence>
<gene>
    <name evidence="2" type="ORF">Y1Q_0019945</name>
</gene>